<proteinExistence type="predicted"/>
<dbReference type="Proteomes" id="UP000265618">
    <property type="component" value="Unassembled WGS sequence"/>
</dbReference>
<reference evidence="1 2" key="1">
    <citation type="journal article" date="2018" name="PLoS ONE">
        <title>The draft genome of Kipferlia bialata reveals reductive genome evolution in fornicate parasites.</title>
        <authorList>
            <person name="Tanifuji G."/>
            <person name="Takabayashi S."/>
            <person name="Kume K."/>
            <person name="Takagi M."/>
            <person name="Nakayama T."/>
            <person name="Kamikawa R."/>
            <person name="Inagaki Y."/>
            <person name="Hashimoto T."/>
        </authorList>
    </citation>
    <scope>NUCLEOTIDE SEQUENCE [LARGE SCALE GENOMIC DNA]</scope>
    <source>
        <strain evidence="1">NY0173</strain>
    </source>
</reference>
<name>A0A9K3GFR4_9EUKA</name>
<sequence length="94" mass="10884">MLWWRRSGVSPNEKRKNIVALAERYDSCQEILRQVDASFALWHKRENTFLKRSWRGITGQAPSLPPLDFIVPATVSRASVMDHFTQSLLTDAHF</sequence>
<evidence type="ECO:0000313" key="1">
    <source>
        <dbReference type="EMBL" id="GIQ82319.1"/>
    </source>
</evidence>
<accession>A0A9K3GFR4</accession>
<organism evidence="1 2">
    <name type="scientific">Kipferlia bialata</name>
    <dbReference type="NCBI Taxonomy" id="797122"/>
    <lineage>
        <taxon>Eukaryota</taxon>
        <taxon>Metamonada</taxon>
        <taxon>Carpediemonas-like organisms</taxon>
        <taxon>Kipferlia</taxon>
    </lineage>
</organism>
<protein>
    <submittedName>
        <fullName evidence="1">Uncharacterized protein</fullName>
    </submittedName>
</protein>
<dbReference type="AlphaFoldDB" id="A0A9K3GFR4"/>
<keyword evidence="2" id="KW-1185">Reference proteome</keyword>
<gene>
    <name evidence="1" type="ORF">KIPB_003434</name>
</gene>
<dbReference type="EMBL" id="BDIP01000657">
    <property type="protein sequence ID" value="GIQ82319.1"/>
    <property type="molecule type" value="Genomic_DNA"/>
</dbReference>
<comment type="caution">
    <text evidence="1">The sequence shown here is derived from an EMBL/GenBank/DDBJ whole genome shotgun (WGS) entry which is preliminary data.</text>
</comment>
<evidence type="ECO:0000313" key="2">
    <source>
        <dbReference type="Proteomes" id="UP000265618"/>
    </source>
</evidence>